<organism evidence="2 3">
    <name type="scientific">Paenibacillus radicis</name>
    <name type="common">ex Gao et al. 2016</name>
    <dbReference type="NCBI Taxonomy" id="1737354"/>
    <lineage>
        <taxon>Bacteria</taxon>
        <taxon>Bacillati</taxon>
        <taxon>Bacillota</taxon>
        <taxon>Bacilli</taxon>
        <taxon>Bacillales</taxon>
        <taxon>Paenibacillaceae</taxon>
        <taxon>Paenibacillus</taxon>
    </lineage>
</organism>
<dbReference type="CDD" id="cd00090">
    <property type="entry name" value="HTH_ARSR"/>
    <property type="match status" value="1"/>
</dbReference>
<name>A0A917GSC5_9BACL</name>
<dbReference type="Proteomes" id="UP000600247">
    <property type="component" value="Unassembled WGS sequence"/>
</dbReference>
<dbReference type="InterPro" id="IPR036388">
    <property type="entry name" value="WH-like_DNA-bd_sf"/>
</dbReference>
<comment type="caution">
    <text evidence="2">The sequence shown here is derived from an EMBL/GenBank/DDBJ whole genome shotgun (WGS) entry which is preliminary data.</text>
</comment>
<gene>
    <name evidence="2" type="ORF">GCM10010918_04990</name>
</gene>
<accession>A0A917GSC5</accession>
<dbReference type="Pfam" id="PF14196">
    <property type="entry name" value="ATC_hydrolase"/>
    <property type="match status" value="1"/>
</dbReference>
<dbReference type="RefSeq" id="WP_188887346.1">
    <property type="nucleotide sequence ID" value="NZ_BMHY01000001.1"/>
</dbReference>
<keyword evidence="3" id="KW-1185">Reference proteome</keyword>
<sequence>MKQVNGLSTRETILHLLKTNGELSAKDLTEQLGLTGMAVRRHLESFESSGWITQRSIKQAMGRPTALYSLTEHAEHYFPKKYNSLTLDLLGELGQESGDEMVNLLFDRRKESMLSKYAPAMENKALADKVAALAQIQNDNGYMVQWEQESEDEFVLKEHNCPIADVANAYGHACNCELQLFRSLLNADVSRTECLAKGDRRCEYRIKKTV</sequence>
<dbReference type="InterPro" id="IPR036390">
    <property type="entry name" value="WH_DNA-bd_sf"/>
</dbReference>
<dbReference type="InterPro" id="IPR026002">
    <property type="entry name" value="ATC_hydrolase-like"/>
</dbReference>
<dbReference type="GO" id="GO:0003677">
    <property type="term" value="F:DNA binding"/>
    <property type="evidence" value="ECO:0007669"/>
    <property type="project" value="UniProtKB-KW"/>
</dbReference>
<reference evidence="2 3" key="1">
    <citation type="journal article" date="2014" name="Int. J. Syst. Evol. Microbiol.">
        <title>Complete genome sequence of Corynebacterium casei LMG S-19264T (=DSM 44701T), isolated from a smear-ripened cheese.</title>
        <authorList>
            <consortium name="US DOE Joint Genome Institute (JGI-PGF)"/>
            <person name="Walter F."/>
            <person name="Albersmeier A."/>
            <person name="Kalinowski J."/>
            <person name="Ruckert C."/>
        </authorList>
    </citation>
    <scope>NUCLEOTIDE SEQUENCE [LARGE SCALE GENOMIC DNA]</scope>
    <source>
        <strain evidence="2 3">CGMCC 1.15286</strain>
    </source>
</reference>
<dbReference type="EMBL" id="BMHY01000001">
    <property type="protein sequence ID" value="GGG55157.1"/>
    <property type="molecule type" value="Genomic_DNA"/>
</dbReference>
<keyword evidence="1" id="KW-0238">DNA-binding</keyword>
<dbReference type="AlphaFoldDB" id="A0A917GSC5"/>
<dbReference type="SUPFAM" id="SSF46785">
    <property type="entry name" value="Winged helix' DNA-binding domain"/>
    <property type="match status" value="1"/>
</dbReference>
<dbReference type="Pfam" id="PF13412">
    <property type="entry name" value="HTH_24"/>
    <property type="match status" value="1"/>
</dbReference>
<dbReference type="Gene3D" id="1.10.10.10">
    <property type="entry name" value="Winged helix-like DNA-binding domain superfamily/Winged helix DNA-binding domain"/>
    <property type="match status" value="1"/>
</dbReference>
<protein>
    <submittedName>
        <fullName evidence="2">DeoR family transcriptional regulator</fullName>
    </submittedName>
</protein>
<dbReference type="InterPro" id="IPR011991">
    <property type="entry name" value="ArsR-like_HTH"/>
</dbReference>
<evidence type="ECO:0000313" key="3">
    <source>
        <dbReference type="Proteomes" id="UP000600247"/>
    </source>
</evidence>
<evidence type="ECO:0000313" key="2">
    <source>
        <dbReference type="EMBL" id="GGG55157.1"/>
    </source>
</evidence>
<evidence type="ECO:0000256" key="1">
    <source>
        <dbReference type="ARBA" id="ARBA00023125"/>
    </source>
</evidence>
<proteinExistence type="predicted"/>